<feature type="active site" description="Nucleophile" evidence="14">
    <location>
        <position position="382"/>
    </location>
</feature>
<evidence type="ECO:0000313" key="16">
    <source>
        <dbReference type="EMBL" id="UOR12778.1"/>
    </source>
</evidence>
<dbReference type="CDD" id="cd02440">
    <property type="entry name" value="AdoMet_MTases"/>
    <property type="match status" value="1"/>
</dbReference>
<dbReference type="InterPro" id="IPR006027">
    <property type="entry name" value="NusB_RsmB_TIM44"/>
</dbReference>
<dbReference type="PRINTS" id="PR02008">
    <property type="entry name" value="RCMTFAMILY"/>
</dbReference>
<dbReference type="InterPro" id="IPR004573">
    <property type="entry name" value="rRNA_ssu_MeTfrase_B"/>
</dbReference>
<dbReference type="NCBIfam" id="TIGR00563">
    <property type="entry name" value="rsmB"/>
    <property type="match status" value="1"/>
</dbReference>
<evidence type="ECO:0000256" key="4">
    <source>
        <dbReference type="ARBA" id="ARBA00012140"/>
    </source>
</evidence>
<evidence type="ECO:0000256" key="2">
    <source>
        <dbReference type="ARBA" id="ARBA00004496"/>
    </source>
</evidence>
<keyword evidence="5" id="KW-0963">Cytoplasm</keyword>
<dbReference type="Gene3D" id="1.10.940.10">
    <property type="entry name" value="NusB-like"/>
    <property type="match status" value="1"/>
</dbReference>
<comment type="function">
    <text evidence="1">Specifically methylates the cytosine at position 967 (m5C967) of 16S rRNA.</text>
</comment>
<dbReference type="InterPro" id="IPR001678">
    <property type="entry name" value="MeTrfase_RsmB-F_NOP2_dom"/>
</dbReference>
<proteinExistence type="inferred from homology"/>
<dbReference type="Gene3D" id="3.30.70.1170">
    <property type="entry name" value="Sun protein, domain 3"/>
    <property type="match status" value="1"/>
</dbReference>
<dbReference type="PROSITE" id="PS51686">
    <property type="entry name" value="SAM_MT_RSMB_NOP"/>
    <property type="match status" value="1"/>
</dbReference>
<evidence type="ECO:0000259" key="15">
    <source>
        <dbReference type="PROSITE" id="PS51686"/>
    </source>
</evidence>
<dbReference type="InterPro" id="IPR029063">
    <property type="entry name" value="SAM-dependent_MTases_sf"/>
</dbReference>
<accession>A0ABY4HED2</accession>
<dbReference type="Gene3D" id="3.40.50.150">
    <property type="entry name" value="Vaccinia Virus protein VP39"/>
    <property type="match status" value="1"/>
</dbReference>
<dbReference type="EMBL" id="CP095075">
    <property type="protein sequence ID" value="UOR12778.1"/>
    <property type="molecule type" value="Genomic_DNA"/>
</dbReference>
<dbReference type="InterPro" id="IPR054728">
    <property type="entry name" value="RsmB-like_ferredoxin"/>
</dbReference>
<dbReference type="InterPro" id="IPR023267">
    <property type="entry name" value="RCMT"/>
</dbReference>
<dbReference type="Proteomes" id="UP000830326">
    <property type="component" value="Chromosome"/>
</dbReference>
<feature type="binding site" evidence="14">
    <location>
        <position position="310"/>
    </location>
    <ligand>
        <name>S-adenosyl-L-methionine</name>
        <dbReference type="ChEBI" id="CHEBI:59789"/>
    </ligand>
</feature>
<dbReference type="InterPro" id="IPR049560">
    <property type="entry name" value="MeTrfase_RsmB-F_NOP2_cat"/>
</dbReference>
<dbReference type="PANTHER" id="PTHR22807:SF53">
    <property type="entry name" value="RIBOSOMAL RNA SMALL SUBUNIT METHYLTRANSFERASE B-RELATED"/>
    <property type="match status" value="1"/>
</dbReference>
<comment type="similarity">
    <text evidence="3 14">Belongs to the class I-like SAM-binding methyltransferase superfamily. RsmB/NOP family.</text>
</comment>
<keyword evidence="9 14" id="KW-0949">S-adenosyl-L-methionine</keyword>
<keyword evidence="7 14" id="KW-0489">Methyltransferase</keyword>
<feature type="domain" description="SAM-dependent MTase RsmB/NOP-type" evidence="15">
    <location>
        <begin position="170"/>
        <end position="448"/>
    </location>
</feature>
<evidence type="ECO:0000313" key="17">
    <source>
        <dbReference type="Proteomes" id="UP000830326"/>
    </source>
</evidence>
<evidence type="ECO:0000256" key="10">
    <source>
        <dbReference type="ARBA" id="ARBA00022884"/>
    </source>
</evidence>
<dbReference type="GO" id="GO:0008168">
    <property type="term" value="F:methyltransferase activity"/>
    <property type="evidence" value="ECO:0007669"/>
    <property type="project" value="UniProtKB-KW"/>
</dbReference>
<dbReference type="Pfam" id="PF01189">
    <property type="entry name" value="Methyltr_RsmB-F"/>
    <property type="match status" value="1"/>
</dbReference>
<evidence type="ECO:0000256" key="6">
    <source>
        <dbReference type="ARBA" id="ARBA00022552"/>
    </source>
</evidence>
<gene>
    <name evidence="16" type="primary">rsmB</name>
    <name evidence="16" type="ORF">MUO15_04480</name>
</gene>
<name>A0ABY4HED2_9BACI</name>
<dbReference type="InterPro" id="IPR035926">
    <property type="entry name" value="NusB-like_sf"/>
</dbReference>
<evidence type="ECO:0000256" key="13">
    <source>
        <dbReference type="ARBA" id="ARBA00047283"/>
    </source>
</evidence>
<evidence type="ECO:0000256" key="11">
    <source>
        <dbReference type="ARBA" id="ARBA00030399"/>
    </source>
</evidence>
<evidence type="ECO:0000256" key="12">
    <source>
        <dbReference type="ARBA" id="ARBA00031088"/>
    </source>
</evidence>
<evidence type="ECO:0000256" key="3">
    <source>
        <dbReference type="ARBA" id="ARBA00007494"/>
    </source>
</evidence>
<evidence type="ECO:0000256" key="7">
    <source>
        <dbReference type="ARBA" id="ARBA00022603"/>
    </source>
</evidence>
<dbReference type="Pfam" id="PF22458">
    <property type="entry name" value="RsmF-B_ferredox"/>
    <property type="match status" value="1"/>
</dbReference>
<feature type="binding site" evidence="14">
    <location>
        <begin position="259"/>
        <end position="265"/>
    </location>
    <ligand>
        <name>S-adenosyl-L-methionine</name>
        <dbReference type="ChEBI" id="CHEBI:59789"/>
    </ligand>
</feature>
<dbReference type="NCBIfam" id="NF011494">
    <property type="entry name" value="PRK14902.1"/>
    <property type="match status" value="1"/>
</dbReference>
<dbReference type="RefSeq" id="WP_245033808.1">
    <property type="nucleotide sequence ID" value="NZ_CP095075.1"/>
</dbReference>
<evidence type="ECO:0000256" key="5">
    <source>
        <dbReference type="ARBA" id="ARBA00022490"/>
    </source>
</evidence>
<comment type="subcellular location">
    <subcellularLocation>
        <location evidence="2">Cytoplasm</location>
    </subcellularLocation>
</comment>
<dbReference type="GO" id="GO:0032259">
    <property type="term" value="P:methylation"/>
    <property type="evidence" value="ECO:0007669"/>
    <property type="project" value="UniProtKB-KW"/>
</dbReference>
<evidence type="ECO:0000256" key="1">
    <source>
        <dbReference type="ARBA" id="ARBA00002724"/>
    </source>
</evidence>
<evidence type="ECO:0000256" key="9">
    <source>
        <dbReference type="ARBA" id="ARBA00022691"/>
    </source>
</evidence>
<dbReference type="PANTHER" id="PTHR22807">
    <property type="entry name" value="NOP2 YEAST -RELATED NOL1/NOP2/FMU SUN DOMAIN-CONTAINING"/>
    <property type="match status" value="1"/>
</dbReference>
<dbReference type="InterPro" id="IPR018314">
    <property type="entry name" value="RsmB/NOL1/NOP2-like_CS"/>
</dbReference>
<dbReference type="EC" id="2.1.1.176" evidence="4"/>
<dbReference type="SUPFAM" id="SSF53335">
    <property type="entry name" value="S-adenosyl-L-methionine-dependent methyltransferases"/>
    <property type="match status" value="1"/>
</dbReference>
<keyword evidence="8 14" id="KW-0808">Transferase</keyword>
<keyword evidence="6" id="KW-0698">rRNA processing</keyword>
<dbReference type="PROSITE" id="PS01153">
    <property type="entry name" value="NOL1_NOP2_SUN"/>
    <property type="match status" value="1"/>
</dbReference>
<evidence type="ECO:0000256" key="8">
    <source>
        <dbReference type="ARBA" id="ARBA00022679"/>
    </source>
</evidence>
<feature type="binding site" evidence="14">
    <location>
        <position position="329"/>
    </location>
    <ligand>
        <name>S-adenosyl-L-methionine</name>
        <dbReference type="ChEBI" id="CHEBI:59789"/>
    </ligand>
</feature>
<dbReference type="SUPFAM" id="SSF48013">
    <property type="entry name" value="NusB-like"/>
    <property type="match status" value="1"/>
</dbReference>
<reference evidence="16" key="1">
    <citation type="submission" date="2022-04" db="EMBL/GenBank/DDBJ databases">
        <title>Halobacillus sp. isolated from saltern.</title>
        <authorList>
            <person name="Won M."/>
            <person name="Lee C.-M."/>
            <person name="Woen H.-Y."/>
            <person name="Kwon S.-W."/>
        </authorList>
    </citation>
    <scope>NUCLEOTIDE SEQUENCE</scope>
    <source>
        <strain evidence="16">SSHM10-5</strain>
    </source>
</reference>
<comment type="catalytic activity">
    <reaction evidence="13">
        <text>cytidine(967) in 16S rRNA + S-adenosyl-L-methionine = 5-methylcytidine(967) in 16S rRNA + S-adenosyl-L-homocysteine + H(+)</text>
        <dbReference type="Rhea" id="RHEA:42748"/>
        <dbReference type="Rhea" id="RHEA-COMP:10219"/>
        <dbReference type="Rhea" id="RHEA-COMP:10220"/>
        <dbReference type="ChEBI" id="CHEBI:15378"/>
        <dbReference type="ChEBI" id="CHEBI:57856"/>
        <dbReference type="ChEBI" id="CHEBI:59789"/>
        <dbReference type="ChEBI" id="CHEBI:74483"/>
        <dbReference type="ChEBI" id="CHEBI:82748"/>
        <dbReference type="EC" id="2.1.1.176"/>
    </reaction>
</comment>
<evidence type="ECO:0000256" key="14">
    <source>
        <dbReference type="PROSITE-ProRule" id="PRU01023"/>
    </source>
</evidence>
<keyword evidence="10 14" id="KW-0694">RNA-binding</keyword>
<feature type="binding site" evidence="14">
    <location>
        <position position="283"/>
    </location>
    <ligand>
        <name>S-adenosyl-L-methionine</name>
        <dbReference type="ChEBI" id="CHEBI:59789"/>
    </ligand>
</feature>
<organism evidence="16 17">
    <name type="scientific">Halobacillus amylolyticus</name>
    <dbReference type="NCBI Taxonomy" id="2932259"/>
    <lineage>
        <taxon>Bacteria</taxon>
        <taxon>Bacillati</taxon>
        <taxon>Bacillota</taxon>
        <taxon>Bacilli</taxon>
        <taxon>Bacillales</taxon>
        <taxon>Bacillaceae</taxon>
        <taxon>Halobacillus</taxon>
    </lineage>
</organism>
<keyword evidence="17" id="KW-1185">Reference proteome</keyword>
<dbReference type="Pfam" id="PF01029">
    <property type="entry name" value="NusB"/>
    <property type="match status" value="1"/>
</dbReference>
<protein>
    <recommendedName>
        <fullName evidence="4">16S rRNA (cytosine(967)-C(5))-methyltransferase</fullName>
        <ecNumber evidence="4">2.1.1.176</ecNumber>
    </recommendedName>
    <alternativeName>
        <fullName evidence="11">16S rRNA m5C967 methyltransferase</fullName>
    </alternativeName>
    <alternativeName>
        <fullName evidence="12">rRNA (cytosine-C(5)-)-methyltransferase RsmB</fullName>
    </alternativeName>
</protein>
<sequence length="455" mass="51916">MTKFVLRESALNLLERIGEQGGYSHVLLDQEMNKRRLSAKDGALLTEIVYGTLQNKRKIQFQIQPYVAKQKKIKPWVKWLLYMSVYQMVYLERIPDHAAIHEAVEISKKRGHKGISSLMNGVLRNVQRKGVQDPSTIEAKAVRISIETSHPEWLVSRWVEQYGWEVTEAMCHQNLKRLPMSVRVQPLRISRDEAITNLKERHITAIKSSVSEQGLLIEEGRIIDDRLFTEGFLTIQDQSSMLVGEMMDLKPGLTVLDACSAPGGKTTHIAEKLEDQGSVIAYDLHGKKAKLVNDKATLLQLQSIEARQADSRQLHDLHERETFDRILLDAPCSGLGVLRGKPDIKYHKSESDIFALRKIQDELLHSVAPLLKVEGKLVYSTCTVDRHENEEAVKQFLTNHHEFELDPTFAEDLPEEMQGSAGHTAYGIQLFPHQWDTDGFFLTRLVKKKEVSDRQ</sequence>